<dbReference type="PANTHER" id="PTHR23198">
    <property type="entry name" value="NUCLEOPORIN"/>
    <property type="match status" value="1"/>
</dbReference>
<evidence type="ECO:0000256" key="7">
    <source>
        <dbReference type="ARBA" id="ARBA00022670"/>
    </source>
</evidence>
<dbReference type="FunFam" id="1.10.10.2360:FF:000001">
    <property type="entry name" value="Nuclear pore complex protein Nup98-Nup96"/>
    <property type="match status" value="1"/>
</dbReference>
<dbReference type="GO" id="GO:0044614">
    <property type="term" value="C:nuclear pore cytoplasmic filaments"/>
    <property type="evidence" value="ECO:0007669"/>
    <property type="project" value="TreeGrafter"/>
</dbReference>
<dbReference type="Pfam" id="PF04096">
    <property type="entry name" value="Nucleoporin2"/>
    <property type="match status" value="1"/>
</dbReference>
<dbReference type="GO" id="GO:0034398">
    <property type="term" value="P:telomere tethering at nuclear periphery"/>
    <property type="evidence" value="ECO:0007669"/>
    <property type="project" value="TreeGrafter"/>
</dbReference>
<dbReference type="Gene3D" id="1.10.10.2360">
    <property type="match status" value="1"/>
</dbReference>
<keyword evidence="14" id="KW-0811">Translocation</keyword>
<sequence length="1422" mass="151601">MFNKSFGAPFGGGTGGFGTTSTFGQQNTGFGATGGFGSSAFGTTNNTGGLFGTTQNKPGGLFGSSTFSQPVTSSTSSGFGFGATSGTSNSLFGSTNTGGGGLFSQQNNAFGANKPATFGTFGTSTSSGGLFGTTNTTSNPFGGTSGSLFGSSNFTAAPPGTTIKFNPPTGSDTMVKGGVTTSINTKHQCITAMKEYENKSLEELRLEDYQAGRKGPSNPMAAGTGGLFGAAATATPSTGTGLFGPSTPNTGFSFGQNKTSFGTSTGGFGTTTGSLFGQPQQQQQQQQQQQGSSLFKPFGSATTTQNNTFSFGNSSSMVSSSRCSKSASQAGGLFGNTNTSTATGFGTGIFGQTNTGFGNVGTQNLFGNKPAGFGTTTTTSAPSFGTGTGLFANKPTLTLGANTNTSTFGFGATGTGGGLFGNKTAMTGLGTGLGTGFGGAVGTGQTSLFGNNQNKLGSTLGSVGTFGTGGFNTGANTLNFGAPQQPVALTDPNASAAQQAVLQQQINALAYSPFGDSPLFRNPLSDPKKKEERLKPTNPAAQKALTTPTQYKLTPRPATRVRPKALSSSGSSKSQLFDGLDDNEPSLNNGAFMPRKSIKKLVLKNLNNSSLYNNSVNREADDLASPSEYPQNGLSLSIDERETREVTMERSEEDDLEVSKFYTNPITKPIPHAQPSPLLQDTISEFNMRGVASHRNGLEASSEDISLAEDSIQEERDEELEAQKPPHPAGMVLTRVGYYTIPSMEELGRMLNENGECIVENFTVGRKGYGSVFFSGEVNLTNMNLDEIVHFRRKEIIVYPNDKDKPSVGEGLNRRAEVTLDGVWPNDKTACSQIKSPERLTEMNYEGRLEAASRKQGARFLEYRPETGSWVFEVAHFSKYGLQESDEEEEAPPTKLELKKLKTGVPPVIPQLPLTQQQMSPQAQSTAVLELHSHVSELDRDMADITQEHPADSVLGEGDGKRTLEENKLRSETPAERKPVSASSQIASSMGINPHTLQASLFAEDDECDLFQEHGSSKLIQDVASPEVLLSGAGRQSIGALLQTKFNSGGGLFSQLPEAPFGGIPEKLSKSLASESPWPSLGPSFLLLGGPVPVESSITLGKGRLLMDAALFRGRSFRVGWGPNWTLVHCGDQITVTEAMKEQSAEIMRFSFLPKPTKSKPITESPFKVHIEQVVGLKPKQSAESLALYHKPLEIGLKHSTINMEHSCPFIQPAKGVDALHGYAEWIVEVNKDIGGGDGMQFYKCCFINLKGVVSPKMKILSPRRYFEDCESEVTFNCIINDNHKYLLEFLEGLAVPERSVQIQDWNTSGRVFLDYIHVIQTLQDIQQVSCCYELERLHTEVTSLCSRIERLPCSKAKDRLAQSEMAKCVANILRVVLSLQQGGEGTPDPRHIPLCQLAPYIGRLPLPEDYALEELRSLTQS</sequence>
<evidence type="ECO:0000256" key="4">
    <source>
        <dbReference type="ARBA" id="ARBA00008926"/>
    </source>
</evidence>
<reference evidence="20" key="1">
    <citation type="submission" date="2025-08" db="UniProtKB">
        <authorList>
            <consortium name="Ensembl"/>
        </authorList>
    </citation>
    <scope>IDENTIFICATION</scope>
</reference>
<dbReference type="GO" id="GO:0005654">
    <property type="term" value="C:nucleoplasm"/>
    <property type="evidence" value="ECO:0007669"/>
    <property type="project" value="UniProtKB-SubCell"/>
</dbReference>
<feature type="compositionally biased region" description="Polar residues" evidence="18">
    <location>
        <begin position="246"/>
        <end position="258"/>
    </location>
</feature>
<keyword evidence="15" id="KW-0906">Nuclear pore complex</keyword>
<evidence type="ECO:0000313" key="21">
    <source>
        <dbReference type="Proteomes" id="UP000694700"/>
    </source>
</evidence>
<evidence type="ECO:0000256" key="2">
    <source>
        <dbReference type="ARBA" id="ARBA00004620"/>
    </source>
</evidence>
<dbReference type="InterPro" id="IPR037665">
    <property type="entry name" value="Nucleoporin_S59-like"/>
</dbReference>
<evidence type="ECO:0000256" key="1">
    <source>
        <dbReference type="ARBA" id="ARBA00004567"/>
    </source>
</evidence>
<evidence type="ECO:0000256" key="8">
    <source>
        <dbReference type="ARBA" id="ARBA00022737"/>
    </source>
</evidence>
<feature type="domain" description="Peptidase S59" evidence="19">
    <location>
        <begin position="735"/>
        <end position="877"/>
    </location>
</feature>
<evidence type="ECO:0000256" key="3">
    <source>
        <dbReference type="ARBA" id="ARBA00004642"/>
    </source>
</evidence>
<dbReference type="GO" id="GO:0006405">
    <property type="term" value="P:RNA export from nucleus"/>
    <property type="evidence" value="ECO:0007669"/>
    <property type="project" value="TreeGrafter"/>
</dbReference>
<name>A0A8C1URC3_CYPCA</name>
<dbReference type="GO" id="GO:0031965">
    <property type="term" value="C:nuclear membrane"/>
    <property type="evidence" value="ECO:0007669"/>
    <property type="project" value="UniProtKB-SubCell"/>
</dbReference>
<dbReference type="SUPFAM" id="SSF82215">
    <property type="entry name" value="C-terminal autoproteolytic domain of nucleoporin nup98"/>
    <property type="match status" value="1"/>
</dbReference>
<evidence type="ECO:0000256" key="16">
    <source>
        <dbReference type="ARBA" id="ARBA00023136"/>
    </source>
</evidence>
<keyword evidence="9" id="KW-0378">Hydrolase</keyword>
<protein>
    <recommendedName>
        <fullName evidence="5">Nuclear pore complex protein Nup98-Nup96</fullName>
    </recommendedName>
</protein>
<evidence type="ECO:0000256" key="15">
    <source>
        <dbReference type="ARBA" id="ARBA00023132"/>
    </source>
</evidence>
<keyword evidence="17" id="KW-0539">Nucleus</keyword>
<evidence type="ECO:0000259" key="19">
    <source>
        <dbReference type="PROSITE" id="PS51434"/>
    </source>
</evidence>
<feature type="region of interest" description="Disordered" evidence="18">
    <location>
        <begin position="517"/>
        <end position="582"/>
    </location>
</feature>
<dbReference type="FunFam" id="3.30.1610.10:FF:000001">
    <property type="entry name" value="Nuclear pore complex protein Nup98-Nup96"/>
    <property type="match status" value="1"/>
</dbReference>
<dbReference type="GO" id="GO:0017056">
    <property type="term" value="F:structural constituent of nuclear pore"/>
    <property type="evidence" value="ECO:0007669"/>
    <property type="project" value="InterPro"/>
</dbReference>
<dbReference type="Proteomes" id="UP000694700">
    <property type="component" value="Unplaced"/>
</dbReference>
<evidence type="ECO:0000256" key="5">
    <source>
        <dbReference type="ARBA" id="ARBA00013472"/>
    </source>
</evidence>
<dbReference type="Pfam" id="PF21240">
    <property type="entry name" value="Nup98_GLEBS"/>
    <property type="match status" value="1"/>
</dbReference>
<dbReference type="GO" id="GO:0000973">
    <property type="term" value="P:post-transcriptional tethering of RNA polymerase II gene DNA at nuclear periphery"/>
    <property type="evidence" value="ECO:0007669"/>
    <property type="project" value="TreeGrafter"/>
</dbReference>
<dbReference type="PANTHER" id="PTHR23198:SF6">
    <property type="entry name" value="NUCLEAR PORE COMPLEX PROTEIN NUP98-NUP96"/>
    <property type="match status" value="1"/>
</dbReference>
<accession>A0A8C1URC3</accession>
<keyword evidence="8" id="KW-0677">Repeat</keyword>
<dbReference type="Ensembl" id="ENSCCRT00015042590.1">
    <property type="protein sequence ID" value="ENSCCRP00015041189.1"/>
    <property type="gene ID" value="ENSCCRG00015016941.1"/>
</dbReference>
<evidence type="ECO:0000256" key="18">
    <source>
        <dbReference type="SAM" id="MobiDB-lite"/>
    </source>
</evidence>
<dbReference type="GO" id="GO:0008139">
    <property type="term" value="F:nuclear localization sequence binding"/>
    <property type="evidence" value="ECO:0007669"/>
    <property type="project" value="TreeGrafter"/>
</dbReference>
<dbReference type="GO" id="GO:0051028">
    <property type="term" value="P:mRNA transport"/>
    <property type="evidence" value="ECO:0007669"/>
    <property type="project" value="UniProtKB-KW"/>
</dbReference>
<dbReference type="PROSITE" id="PS51434">
    <property type="entry name" value="NUP_C"/>
    <property type="match status" value="1"/>
</dbReference>
<keyword evidence="7" id="KW-0645">Protease</keyword>
<dbReference type="InterPro" id="IPR007230">
    <property type="entry name" value="Nup98_auto-Pept-S59_dom"/>
</dbReference>
<keyword evidence="12" id="KW-0720">Serine protease</keyword>
<dbReference type="Gene3D" id="3.30.1610.10">
    <property type="entry name" value="Peptidase S59, nucleoporin"/>
    <property type="match status" value="1"/>
</dbReference>
<keyword evidence="16" id="KW-0472">Membrane</keyword>
<feature type="compositionally biased region" description="Low complexity" evidence="18">
    <location>
        <begin position="271"/>
        <end position="290"/>
    </location>
</feature>
<evidence type="ECO:0000256" key="6">
    <source>
        <dbReference type="ARBA" id="ARBA00022448"/>
    </source>
</evidence>
<feature type="compositionally biased region" description="Basic and acidic residues" evidence="18">
    <location>
        <begin position="526"/>
        <end position="535"/>
    </location>
</feature>
<keyword evidence="10" id="KW-0068">Autocatalytic cleavage</keyword>
<keyword evidence="11" id="KW-0509">mRNA transport</keyword>
<dbReference type="GO" id="GO:0006508">
    <property type="term" value="P:proteolysis"/>
    <property type="evidence" value="ECO:0007669"/>
    <property type="project" value="UniProtKB-KW"/>
</dbReference>
<organism evidence="20 21">
    <name type="scientific">Cyprinus carpio</name>
    <name type="common">Common carp</name>
    <dbReference type="NCBI Taxonomy" id="7962"/>
    <lineage>
        <taxon>Eukaryota</taxon>
        <taxon>Metazoa</taxon>
        <taxon>Chordata</taxon>
        <taxon>Craniata</taxon>
        <taxon>Vertebrata</taxon>
        <taxon>Euteleostomi</taxon>
        <taxon>Actinopterygii</taxon>
        <taxon>Neopterygii</taxon>
        <taxon>Teleostei</taxon>
        <taxon>Ostariophysi</taxon>
        <taxon>Cypriniformes</taxon>
        <taxon>Cyprinidae</taxon>
        <taxon>Cyprininae</taxon>
        <taxon>Cyprinus</taxon>
    </lineage>
</organism>
<dbReference type="GO" id="GO:0003723">
    <property type="term" value="F:RNA binding"/>
    <property type="evidence" value="ECO:0007669"/>
    <property type="project" value="TreeGrafter"/>
</dbReference>
<evidence type="ECO:0000256" key="9">
    <source>
        <dbReference type="ARBA" id="ARBA00022801"/>
    </source>
</evidence>
<evidence type="ECO:0000256" key="10">
    <source>
        <dbReference type="ARBA" id="ARBA00022813"/>
    </source>
</evidence>
<keyword evidence="6" id="KW-0813">Transport</keyword>
<feature type="region of interest" description="Disordered" evidence="18">
    <location>
        <begin position="948"/>
        <end position="982"/>
    </location>
</feature>
<feature type="compositionally biased region" description="Basic and acidic residues" evidence="18">
    <location>
        <begin position="958"/>
        <end position="979"/>
    </location>
</feature>
<dbReference type="GO" id="GO:0006606">
    <property type="term" value="P:protein import into nucleus"/>
    <property type="evidence" value="ECO:0007669"/>
    <property type="project" value="TreeGrafter"/>
</dbReference>
<proteinExistence type="inferred from homology"/>
<comment type="similarity">
    <text evidence="4">Belongs to the nucleoporin GLFG family.</text>
</comment>
<feature type="region of interest" description="Disordered" evidence="18">
    <location>
        <begin position="239"/>
        <end position="299"/>
    </location>
</feature>
<evidence type="ECO:0000256" key="17">
    <source>
        <dbReference type="ARBA" id="ARBA00023242"/>
    </source>
</evidence>
<evidence type="ECO:0000256" key="11">
    <source>
        <dbReference type="ARBA" id="ARBA00022816"/>
    </source>
</evidence>
<evidence type="ECO:0000256" key="13">
    <source>
        <dbReference type="ARBA" id="ARBA00022927"/>
    </source>
</evidence>
<dbReference type="GO" id="GO:0008236">
    <property type="term" value="F:serine-type peptidase activity"/>
    <property type="evidence" value="ECO:0007669"/>
    <property type="project" value="UniProtKB-KW"/>
</dbReference>
<keyword evidence="13" id="KW-0653">Protein transport</keyword>
<comment type="subcellular location">
    <subcellularLocation>
        <location evidence="2">Nucleus membrane</location>
        <topology evidence="2">Peripheral membrane protein</topology>
        <orientation evidence="2">Nucleoplasmic side</orientation>
    </subcellularLocation>
    <subcellularLocation>
        <location evidence="1">Nucleus</location>
        <location evidence="1">Nuclear pore complex</location>
    </subcellularLocation>
    <subcellularLocation>
        <location evidence="3">Nucleus</location>
        <location evidence="3">Nucleoplasm</location>
    </subcellularLocation>
</comment>
<evidence type="ECO:0000313" key="20">
    <source>
        <dbReference type="Ensembl" id="ENSCCRP00015041189.1"/>
    </source>
</evidence>
<evidence type="ECO:0000256" key="12">
    <source>
        <dbReference type="ARBA" id="ARBA00022825"/>
    </source>
</evidence>
<dbReference type="InterPro" id="IPR036903">
    <property type="entry name" value="Nup98_auto-Pept-S59_dom_sf"/>
</dbReference>
<evidence type="ECO:0000256" key="14">
    <source>
        <dbReference type="ARBA" id="ARBA00023010"/>
    </source>
</evidence>